<dbReference type="PANTHER" id="PTHR12975:SF6">
    <property type="entry name" value="TRAFFICKING PROTEIN PARTICLE COMPLEX SUBUNIT 8"/>
    <property type="match status" value="1"/>
</dbReference>
<feature type="region of interest" description="Disordered" evidence="1">
    <location>
        <begin position="849"/>
        <end position="871"/>
    </location>
</feature>
<name>A0A1J9SJQ2_9PEZI</name>
<sequence>MKVQVAAFGSSESSDNTGADVFSCRGFSRRSAGTSLLRAPALLAKPRFYRNPLPHTPLAKPSAAILHASKLSHRGTAPFWSIHALFRPRCEATNPPTGLLNAPMTPSRDDGPLHSPNSSIDSGRTNALPKRTSSPAPSIASSISSLPNRRSTATLSSVFASTSTLRPNTPGSGTSTPHAPIIAGSVFSPPPRTGTASPVLSAPGATDEIRAIILRSFVPHVGVVASPDTEEICRTKGFAGGFLELIRPYGDCVQGKVTIRDSNGASKSWDDFGVRFTGLKDGLGVRPRRSTEARPGSANGDPRGEPFPFVRVGGDVGLIEEAVERHLSFAELQMGSAADDYFNSKRTSAEAPGSSSPFYRLYLRRLLSGLPISPHETFSHPVACIIAISSRCPNPIEQLRQLYQSTNNGDHRLPQWVNNDYLRYYVLVHDEDHDDIGKSTALYEQMKRHFGLHCHLLRLRSTQCVSSDDDAVRLPMSDWLSASEELAEIQKRETSEDVEDPTPCLFESDATAIRTFVRELVTQSIVPTMERYAMQWNEQIASKRKGISGRFMSLSKRWTGFGSSSRNSGISLQGGSGSNYDSLQGFYRPDTPEALMRKLADYAFMLRDFRLASSTYEILRSDFNNDKAWKYYAGANEMTVISTLLVTQSMSTKTRIENIDQMLETASYSYLARCEAPYNALRGLVLSLELLKMRGHSACDDAARWAARVIETRLVGAIGHALFTERISDCYTSMRGVGSMSWGMRRRKAGQWAVLAADAWMKLDKSVQAEKCLDAAATLYGLNEDVDAEDEKAVPKTVEFAGMRGFMDELRQAVVASRLASRVGFAAGEEGAEGGEGGEAALLGKASGIEAEEEEEEVVEEISETLGQDKRSHRKSLIGAVVPPLAGENTLSPLRTRDDGDPMAFLTPEQLDKPKGAAAAQEELFEKAESGQGAAGEMVPVVEEEEEEEDEKAVGEKSIE</sequence>
<keyword evidence="3" id="KW-1185">Reference proteome</keyword>
<feature type="region of interest" description="Disordered" evidence="1">
    <location>
        <begin position="96"/>
        <end position="148"/>
    </location>
</feature>
<comment type="caution">
    <text evidence="2">The sequence shown here is derived from an EMBL/GenBank/DDBJ whole genome shotgun (WGS) entry which is preliminary data.</text>
</comment>
<feature type="compositionally biased region" description="Polar residues" evidence="1">
    <location>
        <begin position="115"/>
        <end position="125"/>
    </location>
</feature>
<dbReference type="GeneID" id="31010062"/>
<dbReference type="PANTHER" id="PTHR12975">
    <property type="entry name" value="TRANSPORT PROTEIN TRAPP"/>
    <property type="match status" value="1"/>
</dbReference>
<dbReference type="InterPro" id="IPR024420">
    <property type="entry name" value="TRAPP_III_complex_Trs85"/>
</dbReference>
<feature type="compositionally biased region" description="Acidic residues" evidence="1">
    <location>
        <begin position="942"/>
        <end position="951"/>
    </location>
</feature>
<proteinExistence type="predicted"/>
<dbReference type="STRING" id="236234.A0A1J9SJQ2"/>
<dbReference type="AlphaFoldDB" id="A0A1J9SJQ2"/>
<feature type="region of interest" description="Disordered" evidence="1">
    <location>
        <begin position="162"/>
        <end position="181"/>
    </location>
</feature>
<dbReference type="Proteomes" id="UP000183809">
    <property type="component" value="Unassembled WGS sequence"/>
</dbReference>
<feature type="compositionally biased region" description="Acidic residues" evidence="1">
    <location>
        <begin position="850"/>
        <end position="863"/>
    </location>
</feature>
<evidence type="ECO:0000313" key="3">
    <source>
        <dbReference type="Proteomes" id="UP000183809"/>
    </source>
</evidence>
<protein>
    <submittedName>
        <fullName evidence="2">Trapp complex protein trs85</fullName>
    </submittedName>
</protein>
<accession>A0A1J9SJQ2</accession>
<organism evidence="2 3">
    <name type="scientific">Diplodia corticola</name>
    <dbReference type="NCBI Taxonomy" id="236234"/>
    <lineage>
        <taxon>Eukaryota</taxon>
        <taxon>Fungi</taxon>
        <taxon>Dikarya</taxon>
        <taxon>Ascomycota</taxon>
        <taxon>Pezizomycotina</taxon>
        <taxon>Dothideomycetes</taxon>
        <taxon>Dothideomycetes incertae sedis</taxon>
        <taxon>Botryosphaeriales</taxon>
        <taxon>Botryosphaeriaceae</taxon>
        <taxon>Diplodia</taxon>
    </lineage>
</organism>
<reference evidence="2 3" key="1">
    <citation type="submission" date="2016-10" db="EMBL/GenBank/DDBJ databases">
        <title>Proteomics and genomics reveal pathogen-plant mechanisms compatible with a hemibiotrophic lifestyle of Diplodia corticola.</title>
        <authorList>
            <person name="Fernandes I."/>
            <person name="De Jonge R."/>
            <person name="Van De Peer Y."/>
            <person name="Devreese B."/>
            <person name="Alves A."/>
            <person name="Esteves A.C."/>
        </authorList>
    </citation>
    <scope>NUCLEOTIDE SEQUENCE [LARGE SCALE GENOMIC DNA]</scope>
    <source>
        <strain evidence="2 3">CBS 112549</strain>
    </source>
</reference>
<feature type="compositionally biased region" description="Low complexity" evidence="1">
    <location>
        <begin position="133"/>
        <end position="145"/>
    </location>
</feature>
<dbReference type="GO" id="GO:1990072">
    <property type="term" value="C:TRAPPIII protein complex"/>
    <property type="evidence" value="ECO:0007669"/>
    <property type="project" value="TreeGrafter"/>
</dbReference>
<feature type="compositionally biased region" description="Polar residues" evidence="1">
    <location>
        <begin position="162"/>
        <end position="177"/>
    </location>
</feature>
<dbReference type="EMBL" id="MNUE01000001">
    <property type="protein sequence ID" value="OJD40567.1"/>
    <property type="molecule type" value="Genomic_DNA"/>
</dbReference>
<feature type="region of interest" description="Disordered" evidence="1">
    <location>
        <begin position="283"/>
        <end position="306"/>
    </location>
</feature>
<evidence type="ECO:0000256" key="1">
    <source>
        <dbReference type="SAM" id="MobiDB-lite"/>
    </source>
</evidence>
<dbReference type="OrthoDB" id="203724at2759"/>
<dbReference type="RefSeq" id="XP_020135410.1">
    <property type="nucleotide sequence ID" value="XM_020269803.1"/>
</dbReference>
<evidence type="ECO:0000313" key="2">
    <source>
        <dbReference type="EMBL" id="OJD40567.1"/>
    </source>
</evidence>
<feature type="region of interest" description="Disordered" evidence="1">
    <location>
        <begin position="886"/>
        <end position="960"/>
    </location>
</feature>
<gene>
    <name evidence="2" type="ORF">BKCO1_1000409</name>
</gene>
<dbReference type="Pfam" id="PF12739">
    <property type="entry name" value="TRAPPC-Trs85"/>
    <property type="match status" value="1"/>
</dbReference>